<dbReference type="EMBL" id="CAJOBA010044939">
    <property type="protein sequence ID" value="CAF4170671.1"/>
    <property type="molecule type" value="Genomic_DNA"/>
</dbReference>
<gene>
    <name evidence="2" type="ORF">OVA965_LOCUS31221</name>
    <name evidence="3" type="ORF">TMI583_LOCUS32046</name>
</gene>
<protein>
    <recommendedName>
        <fullName evidence="1">Endonuclease/exonuclease/phosphatase domain-containing protein</fullName>
    </recommendedName>
</protein>
<dbReference type="Proteomes" id="UP000682733">
    <property type="component" value="Unassembled WGS sequence"/>
</dbReference>
<evidence type="ECO:0000313" key="4">
    <source>
        <dbReference type="Proteomes" id="UP000682733"/>
    </source>
</evidence>
<dbReference type="Gene3D" id="3.60.10.10">
    <property type="entry name" value="Endonuclease/exonuclease/phosphatase"/>
    <property type="match status" value="1"/>
</dbReference>
<feature type="domain" description="Endonuclease/exonuclease/phosphatase" evidence="1">
    <location>
        <begin position="59"/>
        <end position="129"/>
    </location>
</feature>
<organism evidence="3 4">
    <name type="scientific">Didymodactylos carnosus</name>
    <dbReference type="NCBI Taxonomy" id="1234261"/>
    <lineage>
        <taxon>Eukaryota</taxon>
        <taxon>Metazoa</taxon>
        <taxon>Spiralia</taxon>
        <taxon>Gnathifera</taxon>
        <taxon>Rotifera</taxon>
        <taxon>Eurotatoria</taxon>
        <taxon>Bdelloidea</taxon>
        <taxon>Philodinida</taxon>
        <taxon>Philodinidae</taxon>
        <taxon>Didymodactylos</taxon>
    </lineage>
</organism>
<dbReference type="InterPro" id="IPR005135">
    <property type="entry name" value="Endo/exonuclease/phosphatase"/>
</dbReference>
<proteinExistence type="predicted"/>
<name>A0A8S2RLG6_9BILA</name>
<evidence type="ECO:0000259" key="1">
    <source>
        <dbReference type="Pfam" id="PF14529"/>
    </source>
</evidence>
<comment type="caution">
    <text evidence="3">The sequence shown here is derived from an EMBL/GenBank/DDBJ whole genome shotgun (WGS) entry which is preliminary data.</text>
</comment>
<dbReference type="AlphaFoldDB" id="A0A8S2RLG6"/>
<sequence length="245" mass="27878">MTKVWRDESAIIHRKYVTTGRNTHEGVLILIHTSVTSKQVHSHKDILTVSVSLGYCSLTVIGIYSPRSSRLPIDELRTQFTAAAKMIPRSLILLMGDLNVCSISWGCKAFDSRGNKFEALCEEFDLAVGESDGPTSKRILYGSSDHWPVSFAGPWPTVAALLFKDIRWSDHFIWKIVSKNIPPVCARMDDRHKDFFNIEWGLPQGSALSPLIYIPYVADLTELNEARFHKDHFFVDYWSLFFEVP</sequence>
<dbReference type="Proteomes" id="UP000677228">
    <property type="component" value="Unassembled WGS sequence"/>
</dbReference>
<evidence type="ECO:0000313" key="2">
    <source>
        <dbReference type="EMBL" id="CAF1360532.1"/>
    </source>
</evidence>
<dbReference type="Pfam" id="PF14529">
    <property type="entry name" value="Exo_endo_phos_2"/>
    <property type="match status" value="1"/>
</dbReference>
<evidence type="ECO:0000313" key="3">
    <source>
        <dbReference type="EMBL" id="CAF4170671.1"/>
    </source>
</evidence>
<accession>A0A8S2RLG6</accession>
<dbReference type="SUPFAM" id="SSF56219">
    <property type="entry name" value="DNase I-like"/>
    <property type="match status" value="1"/>
</dbReference>
<dbReference type="EMBL" id="CAJNOK010023287">
    <property type="protein sequence ID" value="CAF1360532.1"/>
    <property type="molecule type" value="Genomic_DNA"/>
</dbReference>
<reference evidence="3" key="1">
    <citation type="submission" date="2021-02" db="EMBL/GenBank/DDBJ databases">
        <authorList>
            <person name="Nowell W R."/>
        </authorList>
    </citation>
    <scope>NUCLEOTIDE SEQUENCE</scope>
</reference>
<dbReference type="GO" id="GO:0003824">
    <property type="term" value="F:catalytic activity"/>
    <property type="evidence" value="ECO:0007669"/>
    <property type="project" value="InterPro"/>
</dbReference>
<dbReference type="InterPro" id="IPR036691">
    <property type="entry name" value="Endo/exonu/phosph_ase_sf"/>
</dbReference>